<dbReference type="Proteomes" id="UP001219518">
    <property type="component" value="Unassembled WGS sequence"/>
</dbReference>
<name>A0AAE1I2C3_9NEOP</name>
<evidence type="ECO:0000313" key="1">
    <source>
        <dbReference type="EMBL" id="KAK3931660.1"/>
    </source>
</evidence>
<organism evidence="1 2">
    <name type="scientific">Frankliniella fusca</name>
    <dbReference type="NCBI Taxonomy" id="407009"/>
    <lineage>
        <taxon>Eukaryota</taxon>
        <taxon>Metazoa</taxon>
        <taxon>Ecdysozoa</taxon>
        <taxon>Arthropoda</taxon>
        <taxon>Hexapoda</taxon>
        <taxon>Insecta</taxon>
        <taxon>Pterygota</taxon>
        <taxon>Neoptera</taxon>
        <taxon>Paraneoptera</taxon>
        <taxon>Thysanoptera</taxon>
        <taxon>Terebrantia</taxon>
        <taxon>Thripoidea</taxon>
        <taxon>Thripidae</taxon>
        <taxon>Frankliniella</taxon>
    </lineage>
</organism>
<dbReference type="PANTHER" id="PTHR46579">
    <property type="entry name" value="F5/8 TYPE C DOMAIN-CONTAINING PROTEIN-RELATED"/>
    <property type="match status" value="1"/>
</dbReference>
<dbReference type="GO" id="GO:0016301">
    <property type="term" value="F:kinase activity"/>
    <property type="evidence" value="ECO:0007669"/>
    <property type="project" value="UniProtKB-KW"/>
</dbReference>
<evidence type="ECO:0000313" key="2">
    <source>
        <dbReference type="Proteomes" id="UP001219518"/>
    </source>
</evidence>
<gene>
    <name evidence="1" type="ORF">KUF71_007475</name>
</gene>
<keyword evidence="2" id="KW-1185">Reference proteome</keyword>
<sequence>MRIWRRYTADKPDAEAIRLRSDHCGRRLRFRSSACPEYPIQVCVNELHFKARRENIILCGLWYGDRKPNLNTFLTPFIEELNSLHNTGFRLNEHDQYITKVHTLLCTVDSVARAPLQNVKTFRGEHGCSFCLNPGIEAAVGRGSTRLYQNDTLYPLRTQAQHIRDTQKIIAQPRLEADNGVKGMANLLNLALFDISQSFVPDYLHCVLLGCTKTMIRHWTDGKNKDQPFFIGNDGKINEIDSHLLRIKPPKEITRTPRTLHKWKYWRGHEF</sequence>
<dbReference type="PANTHER" id="PTHR46579:SF1">
    <property type="entry name" value="F5_8 TYPE C DOMAIN-CONTAINING PROTEIN"/>
    <property type="match status" value="1"/>
</dbReference>
<reference evidence="1" key="1">
    <citation type="submission" date="2021-07" db="EMBL/GenBank/DDBJ databases">
        <authorList>
            <person name="Catto M.A."/>
            <person name="Jacobson A."/>
            <person name="Kennedy G."/>
            <person name="Labadie P."/>
            <person name="Hunt B.G."/>
            <person name="Srinivasan R."/>
        </authorList>
    </citation>
    <scope>NUCLEOTIDE SEQUENCE</scope>
    <source>
        <strain evidence="1">PL_HMW_Pooled</strain>
        <tissue evidence="1">Head</tissue>
    </source>
</reference>
<proteinExistence type="predicted"/>
<accession>A0AAE1I2C3</accession>
<keyword evidence="1" id="KW-0418">Kinase</keyword>
<keyword evidence="1" id="KW-0808">Transferase</keyword>
<dbReference type="EMBL" id="JAHWGI010001427">
    <property type="protein sequence ID" value="KAK3931660.1"/>
    <property type="molecule type" value="Genomic_DNA"/>
</dbReference>
<protein>
    <submittedName>
        <fullName evidence="1">NAD kinase</fullName>
    </submittedName>
</protein>
<comment type="caution">
    <text evidence="1">The sequence shown here is derived from an EMBL/GenBank/DDBJ whole genome shotgun (WGS) entry which is preliminary data.</text>
</comment>
<reference evidence="1" key="2">
    <citation type="journal article" date="2023" name="BMC Genomics">
        <title>Pest status, molecular evolution, and epigenetic factors derived from the genome assembly of Frankliniella fusca, a thysanopteran phytovirus vector.</title>
        <authorList>
            <person name="Catto M.A."/>
            <person name="Labadie P.E."/>
            <person name="Jacobson A.L."/>
            <person name="Kennedy G.G."/>
            <person name="Srinivasan R."/>
            <person name="Hunt B.G."/>
        </authorList>
    </citation>
    <scope>NUCLEOTIDE SEQUENCE</scope>
    <source>
        <strain evidence="1">PL_HMW_Pooled</strain>
    </source>
</reference>
<dbReference type="AlphaFoldDB" id="A0AAE1I2C3"/>